<dbReference type="EMBL" id="GBXM01047616">
    <property type="protein sequence ID" value="JAH60961.1"/>
    <property type="molecule type" value="Transcribed_RNA"/>
</dbReference>
<accession>A0A0E9U567</accession>
<protein>
    <submittedName>
        <fullName evidence="1">Uncharacterized protein</fullName>
    </submittedName>
</protein>
<evidence type="ECO:0000313" key="1">
    <source>
        <dbReference type="EMBL" id="JAH60961.1"/>
    </source>
</evidence>
<reference evidence="1" key="2">
    <citation type="journal article" date="2015" name="Fish Shellfish Immunol.">
        <title>Early steps in the European eel (Anguilla anguilla)-Vibrio vulnificus interaction in the gills: Role of the RtxA13 toxin.</title>
        <authorList>
            <person name="Callol A."/>
            <person name="Pajuelo D."/>
            <person name="Ebbesson L."/>
            <person name="Teles M."/>
            <person name="MacKenzie S."/>
            <person name="Amaro C."/>
        </authorList>
    </citation>
    <scope>NUCLEOTIDE SEQUENCE</scope>
</reference>
<proteinExistence type="predicted"/>
<dbReference type="AlphaFoldDB" id="A0A0E9U567"/>
<organism evidence="1">
    <name type="scientific">Anguilla anguilla</name>
    <name type="common">European freshwater eel</name>
    <name type="synonym">Muraena anguilla</name>
    <dbReference type="NCBI Taxonomy" id="7936"/>
    <lineage>
        <taxon>Eukaryota</taxon>
        <taxon>Metazoa</taxon>
        <taxon>Chordata</taxon>
        <taxon>Craniata</taxon>
        <taxon>Vertebrata</taxon>
        <taxon>Euteleostomi</taxon>
        <taxon>Actinopterygii</taxon>
        <taxon>Neopterygii</taxon>
        <taxon>Teleostei</taxon>
        <taxon>Anguilliformes</taxon>
        <taxon>Anguillidae</taxon>
        <taxon>Anguilla</taxon>
    </lineage>
</organism>
<reference evidence="1" key="1">
    <citation type="submission" date="2014-11" db="EMBL/GenBank/DDBJ databases">
        <authorList>
            <person name="Amaro Gonzalez C."/>
        </authorList>
    </citation>
    <scope>NUCLEOTIDE SEQUENCE</scope>
</reference>
<name>A0A0E9U567_ANGAN</name>
<sequence>MALSKMTDQITDCVITLTKRRLP</sequence>